<keyword evidence="4" id="KW-0175">Coiled coil</keyword>
<dbReference type="EMBL" id="JAAGOA010000037">
    <property type="protein sequence ID" value="NEE04585.1"/>
    <property type="molecule type" value="Genomic_DNA"/>
</dbReference>
<dbReference type="InterPro" id="IPR027417">
    <property type="entry name" value="P-loop_NTPase"/>
</dbReference>
<dbReference type="InterPro" id="IPR038729">
    <property type="entry name" value="Rad50/SbcC_AAA"/>
</dbReference>
<comment type="caution">
    <text evidence="6">The sequence shown here is derived from an EMBL/GenBank/DDBJ whole genome shotgun (WGS) entry which is preliminary data.</text>
</comment>
<comment type="similarity">
    <text evidence="1">Belongs to the SMC family. SbcC subfamily.</text>
</comment>
<name>A0A6L9SGS8_9ACTN</name>
<dbReference type="PANTHER" id="PTHR32114:SF2">
    <property type="entry name" value="ABC TRANSPORTER ABCH.3"/>
    <property type="match status" value="1"/>
</dbReference>
<proteinExistence type="inferred from homology"/>
<reference evidence="6 7" key="1">
    <citation type="submission" date="2020-02" db="EMBL/GenBank/DDBJ databases">
        <authorList>
            <person name="Li X.-J."/>
            <person name="Han X.-M."/>
        </authorList>
    </citation>
    <scope>NUCLEOTIDE SEQUENCE [LARGE SCALE GENOMIC DNA]</scope>
    <source>
        <strain evidence="6 7">CCTCC AB 2017055</strain>
    </source>
</reference>
<sequence>MQLHSLTFAALGPFRDEQHIDFAELAAGGLFLLEGPTGAGKSTIIDAVVFALYGQVAGGNSSLHRLVSDHRDPRTEPFVDLTFETGRGVYRVRRTPAFERLKKRGEGTTPQQATVKLWKGTSPSGVHGDPISTRAGEADDEIRDAIGLSREQFVRTVVLPQGEFARFLQSKSDERRDILQSIFGTEHYERVQAELKRRRVEARKACDDADADLRYAVTSFADAAGHNDDELTAAAAQLTEQVLTAVVDAEEDAETALTSWTDEIVARLESAHQTLDERRTRAEAARTEAHATLKDLEQRRERRDRLRAALAEKQRLEADRDAHDARAQRLDAGLRAATCRVAIDAVDAATAQLEQTRHRVEALRATVELPGLDVTQAEQDEVATAHRALLDDIVALNDVLKVEADLPHRRDELTTLREEREKLSTNLTAIETRSTELPKRIQELEEHLAAARDAAVGVGTLREERRQVADMIRVHHDLVAARQERESANSHRRAALRLYTLASENEADLRRRYLESVAAELAEALPKGKPCQVCGSRKHPRLAQRALDHVDREEVDEAEQQRLKRQQDLDDSKNVVERATTRVAELEGKLDGRTAEELEARLAEIDHGIAKAQEAEERLTELTAEIAQRKQELEDCHEQHRRATADIAAADARIAAVTEAVERDEARVAEQRHGFSSVAARAGDLKRRATAADQLVRALSELDRHAENRGARLAELNRTIAEADFDDVDAARAALVPAEELETLRRQVEEWRRRLHAVEGRLAEPDLDGIDPDAQIDVDHARAELDAREAELAFLQREVATSADRLQRSRRARRRVAEAISLRRQRHAGAAAVIRMAGLANADINDNALRMPLATYVLQRVFDNVVDAANERLVEMSAGRYTLDSYDGKQAGTRRTGLGLHVIDAHTGHARDTGTLSGGETFYVSLSLALGLADVVTSQAGGMTMNTLFIDEGFGSLDPDTLDDVMGVLADLRSGGRVVGIVSHVDELKTRIPERIEVRRASVGGPSTLTVTA</sequence>
<dbReference type="Gene3D" id="3.40.50.300">
    <property type="entry name" value="P-loop containing nucleotide triphosphate hydrolases"/>
    <property type="match status" value="2"/>
</dbReference>
<evidence type="ECO:0000259" key="5">
    <source>
        <dbReference type="Pfam" id="PF13476"/>
    </source>
</evidence>
<evidence type="ECO:0000256" key="4">
    <source>
        <dbReference type="SAM" id="Coils"/>
    </source>
</evidence>
<comment type="subunit">
    <text evidence="2">Heterodimer of SbcC and SbcD.</text>
</comment>
<dbReference type="Pfam" id="PF13558">
    <property type="entry name" value="SbcC_Walker_B"/>
    <property type="match status" value="1"/>
</dbReference>
<accession>A0A6L9SGS8</accession>
<feature type="coiled-coil region" evidence="4">
    <location>
        <begin position="569"/>
        <end position="639"/>
    </location>
</feature>
<evidence type="ECO:0000313" key="6">
    <source>
        <dbReference type="EMBL" id="NEE04585.1"/>
    </source>
</evidence>
<dbReference type="Gene3D" id="1.10.287.1490">
    <property type="match status" value="1"/>
</dbReference>
<feature type="domain" description="Rad50/SbcC-type AAA" evidence="5">
    <location>
        <begin position="9"/>
        <end position="213"/>
    </location>
</feature>
<gene>
    <name evidence="6" type="ORF">G1H10_30920</name>
</gene>
<protein>
    <recommendedName>
        <fullName evidence="3">Nuclease SbcCD subunit C</fullName>
    </recommendedName>
</protein>
<keyword evidence="7" id="KW-1185">Reference proteome</keyword>
<evidence type="ECO:0000256" key="2">
    <source>
        <dbReference type="ARBA" id="ARBA00011322"/>
    </source>
</evidence>
<dbReference type="RefSeq" id="WP_163745133.1">
    <property type="nucleotide sequence ID" value="NZ_JAAGOA010000037.1"/>
</dbReference>
<dbReference type="Pfam" id="PF13476">
    <property type="entry name" value="AAA_23"/>
    <property type="match status" value="1"/>
</dbReference>
<dbReference type="GO" id="GO:0006302">
    <property type="term" value="P:double-strand break repair"/>
    <property type="evidence" value="ECO:0007669"/>
    <property type="project" value="InterPro"/>
</dbReference>
<evidence type="ECO:0000313" key="7">
    <source>
        <dbReference type="Proteomes" id="UP000475214"/>
    </source>
</evidence>
<dbReference type="PANTHER" id="PTHR32114">
    <property type="entry name" value="ABC TRANSPORTER ABCH.3"/>
    <property type="match status" value="1"/>
</dbReference>
<feature type="coiled-coil region" evidence="4">
    <location>
        <begin position="741"/>
        <end position="798"/>
    </location>
</feature>
<evidence type="ECO:0000256" key="1">
    <source>
        <dbReference type="ARBA" id="ARBA00006930"/>
    </source>
</evidence>
<feature type="coiled-coil region" evidence="4">
    <location>
        <begin position="265"/>
        <end position="366"/>
    </location>
</feature>
<evidence type="ECO:0000256" key="3">
    <source>
        <dbReference type="ARBA" id="ARBA00013368"/>
    </source>
</evidence>
<organism evidence="6 7">
    <name type="scientific">Phytoactinopolyspora halotolerans</name>
    <dbReference type="NCBI Taxonomy" id="1981512"/>
    <lineage>
        <taxon>Bacteria</taxon>
        <taxon>Bacillati</taxon>
        <taxon>Actinomycetota</taxon>
        <taxon>Actinomycetes</taxon>
        <taxon>Jiangellales</taxon>
        <taxon>Jiangellaceae</taxon>
        <taxon>Phytoactinopolyspora</taxon>
    </lineage>
</organism>
<dbReference type="GO" id="GO:0016887">
    <property type="term" value="F:ATP hydrolysis activity"/>
    <property type="evidence" value="ECO:0007669"/>
    <property type="project" value="InterPro"/>
</dbReference>
<dbReference type="Proteomes" id="UP000475214">
    <property type="component" value="Unassembled WGS sequence"/>
</dbReference>
<dbReference type="AlphaFoldDB" id="A0A6L9SGS8"/>
<dbReference type="SUPFAM" id="SSF52540">
    <property type="entry name" value="P-loop containing nucleoside triphosphate hydrolases"/>
    <property type="match status" value="1"/>
</dbReference>